<dbReference type="Pfam" id="PF10250">
    <property type="entry name" value="O-FucT"/>
    <property type="match status" value="1"/>
</dbReference>
<dbReference type="GO" id="GO:0046922">
    <property type="term" value="F:peptide-O-fucosyltransferase activity"/>
    <property type="evidence" value="ECO:0007669"/>
    <property type="project" value="UniProtKB-EC"/>
</dbReference>
<evidence type="ECO:0000256" key="14">
    <source>
        <dbReference type="ARBA" id="ARBA00033080"/>
    </source>
</evidence>
<keyword evidence="8" id="KW-0256">Endoplasmic reticulum</keyword>
<dbReference type="PANTHER" id="PTHR21420">
    <property type="entry name" value="GDP-FUCOSE PROTEIN O-FUCOSYLTRANSFERASE 1"/>
    <property type="match status" value="1"/>
</dbReference>
<evidence type="ECO:0000256" key="8">
    <source>
        <dbReference type="ARBA" id="ARBA00022824"/>
    </source>
</evidence>
<dbReference type="RefSeq" id="XP_030751402.1">
    <property type="nucleotide sequence ID" value="XM_030895542.1"/>
</dbReference>
<dbReference type="GO" id="GO:0005783">
    <property type="term" value="C:endoplasmic reticulum"/>
    <property type="evidence" value="ECO:0007669"/>
    <property type="project" value="UniProtKB-SubCell"/>
</dbReference>
<keyword evidence="12" id="KW-0294">Fucose metabolism</keyword>
<dbReference type="Gene3D" id="3.40.50.11340">
    <property type="match status" value="1"/>
</dbReference>
<dbReference type="GO" id="GO:0007219">
    <property type="term" value="P:Notch signaling pathway"/>
    <property type="evidence" value="ECO:0007669"/>
    <property type="project" value="UniProtKB-KW"/>
</dbReference>
<evidence type="ECO:0000256" key="17">
    <source>
        <dbReference type="SAM" id="SignalP"/>
    </source>
</evidence>
<keyword evidence="6" id="KW-0328">Glycosyltransferase</keyword>
<evidence type="ECO:0000256" key="16">
    <source>
        <dbReference type="ARBA" id="ARBA00048647"/>
    </source>
</evidence>
<comment type="pathway">
    <text evidence="2">Protein modification; protein glycosylation.</text>
</comment>
<dbReference type="CDD" id="cd11302">
    <property type="entry name" value="O-FucT-1"/>
    <property type="match status" value="1"/>
</dbReference>
<evidence type="ECO:0000256" key="11">
    <source>
        <dbReference type="ARBA" id="ARBA00023180"/>
    </source>
</evidence>
<keyword evidence="13" id="KW-0119">Carbohydrate metabolism</keyword>
<evidence type="ECO:0000313" key="18">
    <source>
        <dbReference type="Proteomes" id="UP000504635"/>
    </source>
</evidence>
<dbReference type="FunCoup" id="A0A6J2XJD3">
    <property type="interactions" value="1043"/>
</dbReference>
<dbReference type="OrthoDB" id="10050276at2759"/>
<dbReference type="Gene3D" id="3.40.50.11350">
    <property type="match status" value="1"/>
</dbReference>
<evidence type="ECO:0000256" key="6">
    <source>
        <dbReference type="ARBA" id="ARBA00022676"/>
    </source>
</evidence>
<accession>A0A6J2XJD3</accession>
<dbReference type="GO" id="GO:0006004">
    <property type="term" value="P:fucose metabolic process"/>
    <property type="evidence" value="ECO:0007669"/>
    <property type="project" value="UniProtKB-KW"/>
</dbReference>
<evidence type="ECO:0000256" key="4">
    <source>
        <dbReference type="ARBA" id="ARBA00012196"/>
    </source>
</evidence>
<keyword evidence="18" id="KW-1185">Reference proteome</keyword>
<evidence type="ECO:0000256" key="7">
    <source>
        <dbReference type="ARBA" id="ARBA00022679"/>
    </source>
</evidence>
<evidence type="ECO:0000256" key="12">
    <source>
        <dbReference type="ARBA" id="ARBA00023253"/>
    </source>
</evidence>
<dbReference type="PANTHER" id="PTHR21420:SF10">
    <property type="entry name" value="GDP-FUCOSE PROTEIN O-FUCOSYLTRANSFERASE 1"/>
    <property type="match status" value="1"/>
</dbReference>
<comment type="subcellular location">
    <subcellularLocation>
        <location evidence="1">Endoplasmic reticulum</location>
    </subcellularLocation>
</comment>
<evidence type="ECO:0000256" key="10">
    <source>
        <dbReference type="ARBA" id="ARBA00023157"/>
    </source>
</evidence>
<comment type="catalytic activity">
    <reaction evidence="16">
        <text>L-seryl-[protein] + GDP-beta-L-fucose = 3-O-(alpha-L-fucosyl)-L-seryl-[protein] + GDP + H(+)</text>
        <dbReference type="Rhea" id="RHEA:63644"/>
        <dbReference type="Rhea" id="RHEA-COMP:9863"/>
        <dbReference type="Rhea" id="RHEA-COMP:17914"/>
        <dbReference type="ChEBI" id="CHEBI:15378"/>
        <dbReference type="ChEBI" id="CHEBI:29999"/>
        <dbReference type="ChEBI" id="CHEBI:57273"/>
        <dbReference type="ChEBI" id="CHEBI:58189"/>
        <dbReference type="ChEBI" id="CHEBI:189632"/>
        <dbReference type="EC" id="2.4.1.221"/>
    </reaction>
    <physiologicalReaction direction="left-to-right" evidence="16">
        <dbReference type="Rhea" id="RHEA:63645"/>
    </physiologicalReaction>
</comment>
<dbReference type="UniPathway" id="UPA00378"/>
<dbReference type="AlphaFoldDB" id="A0A6J2XJD3"/>
<evidence type="ECO:0000256" key="15">
    <source>
        <dbReference type="ARBA" id="ARBA00047273"/>
    </source>
</evidence>
<organism evidence="18 19">
    <name type="scientific">Sitophilus oryzae</name>
    <name type="common">Rice weevil</name>
    <name type="synonym">Curculio oryzae</name>
    <dbReference type="NCBI Taxonomy" id="7048"/>
    <lineage>
        <taxon>Eukaryota</taxon>
        <taxon>Metazoa</taxon>
        <taxon>Ecdysozoa</taxon>
        <taxon>Arthropoda</taxon>
        <taxon>Hexapoda</taxon>
        <taxon>Insecta</taxon>
        <taxon>Pterygota</taxon>
        <taxon>Neoptera</taxon>
        <taxon>Endopterygota</taxon>
        <taxon>Coleoptera</taxon>
        <taxon>Polyphaga</taxon>
        <taxon>Cucujiformia</taxon>
        <taxon>Curculionidae</taxon>
        <taxon>Dryophthorinae</taxon>
        <taxon>Sitophilus</taxon>
    </lineage>
</organism>
<keyword evidence="11" id="KW-0325">Glycoprotein</keyword>
<protein>
    <recommendedName>
        <fullName evidence="5">GDP-fucose protein O-fucosyltransferase 1</fullName>
        <ecNumber evidence="4">2.4.1.221</ecNumber>
    </recommendedName>
    <alternativeName>
        <fullName evidence="14">Peptide-O-fucosyltransferase 1</fullName>
    </alternativeName>
</protein>
<keyword evidence="10" id="KW-1015">Disulfide bond</keyword>
<gene>
    <name evidence="19" type="primary">LOC115878929</name>
</gene>
<feature type="chain" id="PRO_5026673807" description="GDP-fucose protein O-fucosyltransferase 1" evidence="17">
    <location>
        <begin position="19"/>
        <end position="391"/>
    </location>
</feature>
<comment type="similarity">
    <text evidence="3">Belongs to the glycosyltransferase 65 family.</text>
</comment>
<sequence>MIFNVILLTLLLLNGIICIDMDPLGYILYCPCMGRFGNQADHFLGALSFAKKLNRTLVLPAWIEYRYGERKSIQVPFDKYFKVEPLSKYHKVATMELFMKEIAPYEWLPEQRVAFCYMARGNGNSCNAKEGNPFGPFWDTYGVDFVGSEFYGPLHYDISNEVDLRNWKERYPPSEWPVLAFSGSPASFPVSLENRDLQKYLEWSDEIDQQADEFIKTNMSKGAFIGIHLRNGIDWVRACKHIPESPNLFSAPQCLGYRNEKGKATPEMCLPSKEIILRQLKRTIKMINNSPTNEYNHKTIKSVFVASDNNHMIEDLQSALKRMKIIVTKLPYSNPHVDLAILGKANHFIGNCISSFTAFCKRERDAKGFISSFWAFPVEKSLKNRPAHEEL</sequence>
<evidence type="ECO:0000256" key="2">
    <source>
        <dbReference type="ARBA" id="ARBA00004922"/>
    </source>
</evidence>
<dbReference type="Proteomes" id="UP000504635">
    <property type="component" value="Unplaced"/>
</dbReference>
<proteinExistence type="inferred from homology"/>
<dbReference type="InterPro" id="IPR039922">
    <property type="entry name" value="POFUT1"/>
</dbReference>
<evidence type="ECO:0000256" key="9">
    <source>
        <dbReference type="ARBA" id="ARBA00022976"/>
    </source>
</evidence>
<keyword evidence="17" id="KW-0732">Signal</keyword>
<keyword evidence="9" id="KW-0914">Notch signaling pathway</keyword>
<dbReference type="InterPro" id="IPR019378">
    <property type="entry name" value="GDP-Fuc_O-FucTrfase"/>
</dbReference>
<reference evidence="19" key="1">
    <citation type="submission" date="2025-08" db="UniProtKB">
        <authorList>
            <consortium name="RefSeq"/>
        </authorList>
    </citation>
    <scope>IDENTIFICATION</scope>
    <source>
        <tissue evidence="19">Gonads</tissue>
    </source>
</reference>
<dbReference type="EC" id="2.4.1.221" evidence="4"/>
<evidence type="ECO:0000256" key="1">
    <source>
        <dbReference type="ARBA" id="ARBA00004240"/>
    </source>
</evidence>
<dbReference type="KEGG" id="soy:115878929"/>
<evidence type="ECO:0000256" key="13">
    <source>
        <dbReference type="ARBA" id="ARBA00023277"/>
    </source>
</evidence>
<dbReference type="GeneID" id="115878929"/>
<dbReference type="InParanoid" id="A0A6J2XJD3"/>
<keyword evidence="7" id="KW-0808">Transferase</keyword>
<feature type="signal peptide" evidence="17">
    <location>
        <begin position="1"/>
        <end position="18"/>
    </location>
</feature>
<evidence type="ECO:0000256" key="5">
    <source>
        <dbReference type="ARBA" id="ARBA00021745"/>
    </source>
</evidence>
<name>A0A6J2XJD3_SITOR</name>
<comment type="catalytic activity">
    <reaction evidence="15">
        <text>L-threonyl-[protein] + GDP-beta-L-fucose = 3-O-(alpha-L-fucosyl)-L-threonyl-[protein] + GDP + H(+)</text>
        <dbReference type="Rhea" id="RHEA:70491"/>
        <dbReference type="Rhea" id="RHEA-COMP:11060"/>
        <dbReference type="Rhea" id="RHEA-COMP:17915"/>
        <dbReference type="ChEBI" id="CHEBI:15378"/>
        <dbReference type="ChEBI" id="CHEBI:30013"/>
        <dbReference type="ChEBI" id="CHEBI:57273"/>
        <dbReference type="ChEBI" id="CHEBI:58189"/>
        <dbReference type="ChEBI" id="CHEBI:189631"/>
        <dbReference type="EC" id="2.4.1.221"/>
    </reaction>
    <physiologicalReaction direction="left-to-right" evidence="15">
        <dbReference type="Rhea" id="RHEA:70492"/>
    </physiologicalReaction>
</comment>
<evidence type="ECO:0000313" key="19">
    <source>
        <dbReference type="RefSeq" id="XP_030751402.1"/>
    </source>
</evidence>
<evidence type="ECO:0000256" key="3">
    <source>
        <dbReference type="ARBA" id="ARBA00010626"/>
    </source>
</evidence>